<protein>
    <submittedName>
        <fullName evidence="1">Uncharacterized protein</fullName>
    </submittedName>
</protein>
<gene>
    <name evidence="1" type="ORF">C1Y40_03857</name>
</gene>
<sequence>MAPTNMHVQFLRGGDAGDAVEYAVERVFDGRTSRAGGWSRGSPDGC</sequence>
<proteinExistence type="predicted"/>
<evidence type="ECO:0000313" key="1">
    <source>
        <dbReference type="EMBL" id="PQM45979.1"/>
    </source>
</evidence>
<organism evidence="1 2">
    <name type="scientific">Mycobacterium talmoniae</name>
    <dbReference type="NCBI Taxonomy" id="1858794"/>
    <lineage>
        <taxon>Bacteria</taxon>
        <taxon>Bacillati</taxon>
        <taxon>Actinomycetota</taxon>
        <taxon>Actinomycetes</taxon>
        <taxon>Mycobacteriales</taxon>
        <taxon>Mycobacteriaceae</taxon>
        <taxon>Mycobacterium</taxon>
    </lineage>
</organism>
<evidence type="ECO:0000313" key="2">
    <source>
        <dbReference type="Proteomes" id="UP000238296"/>
    </source>
</evidence>
<dbReference type="SUPFAM" id="SSF54637">
    <property type="entry name" value="Thioesterase/thiol ester dehydrase-isomerase"/>
    <property type="match status" value="1"/>
</dbReference>
<dbReference type="AlphaFoldDB" id="A0A2S8BH77"/>
<dbReference type="InterPro" id="IPR042171">
    <property type="entry name" value="Acyl-CoA_hotdog"/>
</dbReference>
<comment type="caution">
    <text evidence="1">The sequence shown here is derived from an EMBL/GenBank/DDBJ whole genome shotgun (WGS) entry which is preliminary data.</text>
</comment>
<dbReference type="Proteomes" id="UP000238296">
    <property type="component" value="Unassembled WGS sequence"/>
</dbReference>
<dbReference type="Gene3D" id="2.40.160.210">
    <property type="entry name" value="Acyl-CoA thioesterase, double hotdog domain"/>
    <property type="match status" value="1"/>
</dbReference>
<dbReference type="InterPro" id="IPR029069">
    <property type="entry name" value="HotDog_dom_sf"/>
</dbReference>
<name>A0A2S8BH77_9MYCO</name>
<accession>A0A2S8BH77</accession>
<reference evidence="1 2" key="1">
    <citation type="journal article" date="2017" name="Int. J. Syst. Evol. Microbiol.">
        <title>Mycobacterium talmoniae sp. nov., a slowly growing mycobacterium isolated from human respiratory samples.</title>
        <authorList>
            <person name="Davidson R.M."/>
            <person name="DeGroote M.A."/>
            <person name="Marola J.L."/>
            <person name="Buss S."/>
            <person name="Jones V."/>
            <person name="McNeil M.R."/>
            <person name="Freifeld A.G."/>
            <person name="Elaine Epperson L."/>
            <person name="Hasan N.A."/>
            <person name="Jackson M."/>
            <person name="Iwen P.C."/>
            <person name="Salfinger M."/>
            <person name="Strong M."/>
        </authorList>
    </citation>
    <scope>NUCLEOTIDE SEQUENCE [LARGE SCALE GENOMIC DNA]</scope>
    <source>
        <strain evidence="1 2">ATCC BAA-2683</strain>
    </source>
</reference>
<dbReference type="EMBL" id="PPEA01000562">
    <property type="protein sequence ID" value="PQM45979.1"/>
    <property type="molecule type" value="Genomic_DNA"/>
</dbReference>